<comment type="caution">
    <text evidence="3">The sequence shown here is derived from an EMBL/GenBank/DDBJ whole genome shotgun (WGS) entry which is preliminary data.</text>
</comment>
<evidence type="ECO:0000256" key="1">
    <source>
        <dbReference type="SAM" id="MobiDB-lite"/>
    </source>
</evidence>
<evidence type="ECO:0000313" key="3">
    <source>
        <dbReference type="EMBL" id="TCD67459.1"/>
    </source>
</evidence>
<keyword evidence="2" id="KW-0812">Transmembrane</keyword>
<keyword evidence="4" id="KW-1185">Reference proteome</keyword>
<dbReference type="EMBL" id="RWJN01000097">
    <property type="protein sequence ID" value="TCD67459.1"/>
    <property type="molecule type" value="Genomic_DNA"/>
</dbReference>
<feature type="transmembrane region" description="Helical" evidence="2">
    <location>
        <begin position="31"/>
        <end position="52"/>
    </location>
</feature>
<feature type="region of interest" description="Disordered" evidence="1">
    <location>
        <begin position="313"/>
        <end position="334"/>
    </location>
</feature>
<keyword evidence="2" id="KW-1133">Transmembrane helix</keyword>
<dbReference type="OrthoDB" id="2641762at2759"/>
<organism evidence="3 4">
    <name type="scientific">Steccherinum ochraceum</name>
    <dbReference type="NCBI Taxonomy" id="92696"/>
    <lineage>
        <taxon>Eukaryota</taxon>
        <taxon>Fungi</taxon>
        <taxon>Dikarya</taxon>
        <taxon>Basidiomycota</taxon>
        <taxon>Agaricomycotina</taxon>
        <taxon>Agaricomycetes</taxon>
        <taxon>Polyporales</taxon>
        <taxon>Steccherinaceae</taxon>
        <taxon>Steccherinum</taxon>
    </lineage>
</organism>
<accession>A0A4R0RQ24</accession>
<sequence length="365" mass="40374">MSSDTSTPYYGPVGETSSDILLEKTFMASGYLTGVGFGVQFVMYLLCTRALWLRKPKTPSTWFLLGYIFVLNAINTIWTGTSAYGLQLTFIDNRNYPGGPLAFLGIEFSIWQNILSLASLISGNVLADILLLWRCYVIWAATMGKRAFLVMVIPTLLLLASIATSCLFAYETVSPSGFFSKITANFALPYFALSLSLNILLTIMIVFKMSIQKLKGRAIFGEQYGRHYTSISTMFIESAALYCLFSILLLITYAMNHPINQIWLGISPSIQMLSSYLIIYRVVQGRAWTTDTWTGTRATQSFRFNNTSYAGQSDTRVARSNGEGPYQLGPMGSGADAKMSAIQVLKSTEVNSDQASWKSGKEDAV</sequence>
<proteinExistence type="predicted"/>
<evidence type="ECO:0000256" key="2">
    <source>
        <dbReference type="SAM" id="Phobius"/>
    </source>
</evidence>
<keyword evidence="2" id="KW-0472">Membrane</keyword>
<feature type="transmembrane region" description="Helical" evidence="2">
    <location>
        <begin position="110"/>
        <end position="136"/>
    </location>
</feature>
<feature type="transmembrane region" description="Helical" evidence="2">
    <location>
        <begin position="261"/>
        <end position="279"/>
    </location>
</feature>
<feature type="transmembrane region" description="Helical" evidence="2">
    <location>
        <begin position="228"/>
        <end position="255"/>
    </location>
</feature>
<feature type="transmembrane region" description="Helical" evidence="2">
    <location>
        <begin position="148"/>
        <end position="170"/>
    </location>
</feature>
<evidence type="ECO:0000313" key="4">
    <source>
        <dbReference type="Proteomes" id="UP000292702"/>
    </source>
</evidence>
<feature type="transmembrane region" description="Helical" evidence="2">
    <location>
        <begin position="190"/>
        <end position="207"/>
    </location>
</feature>
<reference evidence="3 4" key="1">
    <citation type="submission" date="2018-11" db="EMBL/GenBank/DDBJ databases">
        <title>Genome assembly of Steccherinum ochraceum LE-BIN_3174, the white-rot fungus of the Steccherinaceae family (The Residual Polyporoid clade, Polyporales, Basidiomycota).</title>
        <authorList>
            <person name="Fedorova T.V."/>
            <person name="Glazunova O.A."/>
            <person name="Landesman E.O."/>
            <person name="Moiseenko K.V."/>
            <person name="Psurtseva N.V."/>
            <person name="Savinova O.S."/>
            <person name="Shakhova N.V."/>
            <person name="Tyazhelova T.V."/>
            <person name="Vasina D.V."/>
        </authorList>
    </citation>
    <scope>NUCLEOTIDE SEQUENCE [LARGE SCALE GENOMIC DNA]</scope>
    <source>
        <strain evidence="3 4">LE-BIN_3174</strain>
    </source>
</reference>
<dbReference type="AlphaFoldDB" id="A0A4R0RQ24"/>
<dbReference type="Proteomes" id="UP000292702">
    <property type="component" value="Unassembled WGS sequence"/>
</dbReference>
<protein>
    <submittedName>
        <fullName evidence="3">Uncharacterized protein</fullName>
    </submittedName>
</protein>
<feature type="transmembrane region" description="Helical" evidence="2">
    <location>
        <begin position="64"/>
        <end position="90"/>
    </location>
</feature>
<gene>
    <name evidence="3" type="ORF">EIP91_012376</name>
</gene>
<name>A0A4R0RQ24_9APHY</name>